<gene>
    <name evidence="1" type="ORF">ACKI1S_31750</name>
</gene>
<comment type="caution">
    <text evidence="1">The sequence shown here is derived from an EMBL/GenBank/DDBJ whole genome shotgun (WGS) entry which is preliminary data.</text>
</comment>
<dbReference type="InterPro" id="IPR036629">
    <property type="entry name" value="YjbJ_sf"/>
</dbReference>
<proteinExistence type="predicted"/>
<evidence type="ECO:0000313" key="1">
    <source>
        <dbReference type="EMBL" id="MFM9650714.1"/>
    </source>
</evidence>
<protein>
    <submittedName>
        <fullName evidence="1">CsbD family protein</fullName>
    </submittedName>
</protein>
<reference evidence="1 2" key="1">
    <citation type="submission" date="2024-12" db="EMBL/GenBank/DDBJ databases">
        <title>Forecasting of Potato common scab and diversities of Pathogenic streptomyces spp. in china.</title>
        <authorList>
            <person name="Handique U."/>
            <person name="Wu J."/>
        </authorList>
    </citation>
    <scope>NUCLEOTIDE SEQUENCE [LARGE SCALE GENOMIC DNA]</scope>
    <source>
        <strain evidence="1 2">ZRIMU1585</strain>
    </source>
</reference>
<organism evidence="1 2">
    <name type="scientific">Streptomyces galilaeus</name>
    <dbReference type="NCBI Taxonomy" id="33899"/>
    <lineage>
        <taxon>Bacteria</taxon>
        <taxon>Bacillati</taxon>
        <taxon>Actinomycetota</taxon>
        <taxon>Actinomycetes</taxon>
        <taxon>Kitasatosporales</taxon>
        <taxon>Streptomycetaceae</taxon>
        <taxon>Streptomyces</taxon>
    </lineage>
</organism>
<dbReference type="RefSeq" id="WP_086773147.1">
    <property type="nucleotide sequence ID" value="NZ_JBJVMW010000015.1"/>
</dbReference>
<evidence type="ECO:0000313" key="2">
    <source>
        <dbReference type="Proteomes" id="UP001631993"/>
    </source>
</evidence>
<sequence length="57" mass="6607">MDQAKARFKVFVGRITGSERLETEGRTDEVKARIRQKVTTIRHRALGMKDSFKRGRS</sequence>
<dbReference type="SUPFAM" id="SSF69047">
    <property type="entry name" value="Hypothetical protein YjbJ"/>
    <property type="match status" value="1"/>
</dbReference>
<dbReference type="EMBL" id="JBJVNE010000017">
    <property type="protein sequence ID" value="MFM9650714.1"/>
    <property type="molecule type" value="Genomic_DNA"/>
</dbReference>
<dbReference type="Proteomes" id="UP001631993">
    <property type="component" value="Unassembled WGS sequence"/>
</dbReference>
<name>A0ABW9ISJ2_STRGJ</name>
<keyword evidence="2" id="KW-1185">Reference proteome</keyword>
<accession>A0ABW9ISJ2</accession>